<dbReference type="RefSeq" id="WP_237608573.1">
    <property type="nucleotide sequence ID" value="NZ_JAIRBB010000008.1"/>
</dbReference>
<reference evidence="2" key="1">
    <citation type="submission" date="2021-09" db="EMBL/GenBank/DDBJ databases">
        <title>Genome of Aequorivita sp. strain F64183.</title>
        <authorList>
            <person name="Wang Y."/>
        </authorList>
    </citation>
    <scope>NUCLEOTIDE SEQUENCE</scope>
    <source>
        <strain evidence="2">F64183</strain>
    </source>
</reference>
<feature type="transmembrane region" description="Helical" evidence="1">
    <location>
        <begin position="5"/>
        <end position="22"/>
    </location>
</feature>
<dbReference type="EMBL" id="JAIRBB010000008">
    <property type="protein sequence ID" value="MCG2431477.1"/>
    <property type="molecule type" value="Genomic_DNA"/>
</dbReference>
<protein>
    <submittedName>
        <fullName evidence="2">Uncharacterized protein</fullName>
    </submittedName>
</protein>
<gene>
    <name evidence="2" type="ORF">K8344_10135</name>
</gene>
<evidence type="ECO:0000313" key="3">
    <source>
        <dbReference type="Proteomes" id="UP001139462"/>
    </source>
</evidence>
<keyword evidence="1" id="KW-1133">Transmembrane helix</keyword>
<feature type="transmembrane region" description="Helical" evidence="1">
    <location>
        <begin position="34"/>
        <end position="51"/>
    </location>
</feature>
<accession>A0A9X1R3Z9</accession>
<evidence type="ECO:0000256" key="1">
    <source>
        <dbReference type="SAM" id="Phobius"/>
    </source>
</evidence>
<keyword evidence="1" id="KW-0812">Transmembrane</keyword>
<dbReference type="Proteomes" id="UP001139462">
    <property type="component" value="Unassembled WGS sequence"/>
</dbReference>
<dbReference type="AlphaFoldDB" id="A0A9X1R3Z9"/>
<keyword evidence="3" id="KW-1185">Reference proteome</keyword>
<evidence type="ECO:0000313" key="2">
    <source>
        <dbReference type="EMBL" id="MCG2431477.1"/>
    </source>
</evidence>
<proteinExistence type="predicted"/>
<organism evidence="2 3">
    <name type="scientific">Aequorivita xiaoshiensis</name>
    <dbReference type="NCBI Taxonomy" id="2874476"/>
    <lineage>
        <taxon>Bacteria</taxon>
        <taxon>Pseudomonadati</taxon>
        <taxon>Bacteroidota</taxon>
        <taxon>Flavobacteriia</taxon>
        <taxon>Flavobacteriales</taxon>
        <taxon>Flavobacteriaceae</taxon>
        <taxon>Aequorivita</taxon>
    </lineage>
</organism>
<comment type="caution">
    <text evidence="2">The sequence shown here is derived from an EMBL/GenBank/DDBJ whole genome shotgun (WGS) entry which is preliminary data.</text>
</comment>
<name>A0A9X1R3Z9_9FLAO</name>
<keyword evidence="1" id="KW-0472">Membrane</keyword>
<sequence length="64" mass="7821">MLSKAYLFFEYAYLAVAVFFIYETVNNWSDDRSRAYLYLFFAVVAIGMFFFKRNFRKKMNNQDK</sequence>